<gene>
    <name evidence="4" type="ORF">IO99_10090</name>
</gene>
<dbReference type="Pfam" id="PF00583">
    <property type="entry name" value="Acetyltransf_1"/>
    <property type="match status" value="1"/>
</dbReference>
<keyword evidence="5" id="KW-1185">Reference proteome</keyword>
<dbReference type="Gene3D" id="3.40.630.30">
    <property type="match status" value="1"/>
</dbReference>
<evidence type="ECO:0000313" key="5">
    <source>
        <dbReference type="Proteomes" id="UP000028542"/>
    </source>
</evidence>
<dbReference type="Proteomes" id="UP000028542">
    <property type="component" value="Unassembled WGS sequence"/>
</dbReference>
<dbReference type="InterPro" id="IPR000182">
    <property type="entry name" value="GNAT_dom"/>
</dbReference>
<evidence type="ECO:0000256" key="1">
    <source>
        <dbReference type="ARBA" id="ARBA00022679"/>
    </source>
</evidence>
<evidence type="ECO:0000259" key="3">
    <source>
        <dbReference type="PROSITE" id="PS51186"/>
    </source>
</evidence>
<dbReference type="EMBL" id="JPMD01000024">
    <property type="protein sequence ID" value="KEZ86227.1"/>
    <property type="molecule type" value="Genomic_DNA"/>
</dbReference>
<protein>
    <submittedName>
        <fullName evidence="4">GNAT family acetyltransferase</fullName>
    </submittedName>
</protein>
<comment type="caution">
    <text evidence="4">The sequence shown here is derived from an EMBL/GenBank/DDBJ whole genome shotgun (WGS) entry which is preliminary data.</text>
</comment>
<dbReference type="CDD" id="cd04301">
    <property type="entry name" value="NAT_SF"/>
    <property type="match status" value="1"/>
</dbReference>
<keyword evidence="2" id="KW-0012">Acyltransferase</keyword>
<dbReference type="InterPro" id="IPR050680">
    <property type="entry name" value="YpeA/RimI_acetyltransf"/>
</dbReference>
<feature type="domain" description="N-acetyltransferase" evidence="3">
    <location>
        <begin position="4"/>
        <end position="197"/>
    </location>
</feature>
<organism evidence="4 5">
    <name type="scientific">Clostridium sulfidigenes</name>
    <dbReference type="NCBI Taxonomy" id="318464"/>
    <lineage>
        <taxon>Bacteria</taxon>
        <taxon>Bacillati</taxon>
        <taxon>Bacillota</taxon>
        <taxon>Clostridia</taxon>
        <taxon>Eubacteriales</taxon>
        <taxon>Clostridiaceae</taxon>
        <taxon>Clostridium</taxon>
    </lineage>
</organism>
<evidence type="ECO:0000256" key="2">
    <source>
        <dbReference type="ARBA" id="ARBA00023315"/>
    </source>
</evidence>
<dbReference type="SUPFAM" id="SSF55729">
    <property type="entry name" value="Acyl-CoA N-acyltransferases (Nat)"/>
    <property type="match status" value="1"/>
</dbReference>
<dbReference type="PANTHER" id="PTHR43420">
    <property type="entry name" value="ACETYLTRANSFERASE"/>
    <property type="match status" value="1"/>
</dbReference>
<dbReference type="STRING" id="318464.IO99_10090"/>
<name>A0A084JB93_9CLOT</name>
<evidence type="ECO:0000313" key="4">
    <source>
        <dbReference type="EMBL" id="KEZ86227.1"/>
    </source>
</evidence>
<keyword evidence="1 4" id="KW-0808">Transferase</keyword>
<dbReference type="PANTHER" id="PTHR43420:SF52">
    <property type="entry name" value="N-ACETYLTRANSFERASE YODP"/>
    <property type="match status" value="1"/>
</dbReference>
<accession>A0A084JB93</accession>
<reference evidence="4 5" key="1">
    <citation type="submission" date="2014-07" db="EMBL/GenBank/DDBJ databases">
        <title>Draft genome of Clostridium sulfidigenes 113A isolated from sediments associated with methane hydrate from Krishna Godavari basin.</title>
        <authorList>
            <person name="Honkalas V.S."/>
            <person name="Dabir A.P."/>
            <person name="Arora P."/>
            <person name="Dhakephalkar P.K."/>
        </authorList>
    </citation>
    <scope>NUCLEOTIDE SEQUENCE [LARGE SCALE GENOMIC DNA]</scope>
    <source>
        <strain evidence="4 5">113A</strain>
    </source>
</reference>
<sequence length="197" mass="22668">MKNLTLRDATEVDAPIIAGLIYDTEETPDHIWGQGTKEEILNRIQWLVLSQESRYSYLNIKVAELNGKTCGAIILLNSEEISHLDTKTSFELLHMIKGIKGKIKFIKDLILGMYLKEGGDKELYIANLATTKKVRGLGIGKELMKLAEKVAKEKGYKGCSLLAKDEKVRKFYENLDYKFEKEEKYFSQYLYRMVKMV</sequence>
<dbReference type="PROSITE" id="PS51186">
    <property type="entry name" value="GNAT"/>
    <property type="match status" value="1"/>
</dbReference>
<dbReference type="AlphaFoldDB" id="A0A084JB93"/>
<proteinExistence type="predicted"/>
<dbReference type="eggNOG" id="COG0456">
    <property type="taxonomic scope" value="Bacteria"/>
</dbReference>
<dbReference type="InterPro" id="IPR016181">
    <property type="entry name" value="Acyl_CoA_acyltransferase"/>
</dbReference>
<dbReference type="GO" id="GO:0016747">
    <property type="term" value="F:acyltransferase activity, transferring groups other than amino-acyl groups"/>
    <property type="evidence" value="ECO:0007669"/>
    <property type="project" value="InterPro"/>
</dbReference>
<dbReference type="RefSeq" id="WP_035132850.1">
    <property type="nucleotide sequence ID" value="NZ_JPMD01000024.1"/>
</dbReference>